<evidence type="ECO:0000256" key="1">
    <source>
        <dbReference type="SAM" id="MobiDB-lite"/>
    </source>
</evidence>
<feature type="compositionally biased region" description="Basic and acidic residues" evidence="1">
    <location>
        <begin position="115"/>
        <end position="132"/>
    </location>
</feature>
<name>K0SGU2_THAOC</name>
<dbReference type="EMBL" id="AGNL01015858">
    <property type="protein sequence ID" value="EJK65413.1"/>
    <property type="molecule type" value="Genomic_DNA"/>
</dbReference>
<evidence type="ECO:0000313" key="3">
    <source>
        <dbReference type="Proteomes" id="UP000266841"/>
    </source>
</evidence>
<feature type="region of interest" description="Disordered" evidence="1">
    <location>
        <begin position="1024"/>
        <end position="1059"/>
    </location>
</feature>
<feature type="region of interest" description="Disordered" evidence="1">
    <location>
        <begin position="490"/>
        <end position="607"/>
    </location>
</feature>
<feature type="region of interest" description="Disordered" evidence="1">
    <location>
        <begin position="113"/>
        <end position="158"/>
    </location>
</feature>
<feature type="compositionally biased region" description="Polar residues" evidence="1">
    <location>
        <begin position="530"/>
        <end position="550"/>
    </location>
</feature>
<gene>
    <name evidence="2" type="ORF">THAOC_13725</name>
</gene>
<protein>
    <submittedName>
        <fullName evidence="2">Uncharacterized protein</fullName>
    </submittedName>
</protein>
<feature type="compositionally biased region" description="Polar residues" evidence="1">
    <location>
        <begin position="294"/>
        <end position="307"/>
    </location>
</feature>
<feature type="compositionally biased region" description="Basic and acidic residues" evidence="1">
    <location>
        <begin position="505"/>
        <end position="516"/>
    </location>
</feature>
<organism evidence="2 3">
    <name type="scientific">Thalassiosira oceanica</name>
    <name type="common">Marine diatom</name>
    <dbReference type="NCBI Taxonomy" id="159749"/>
    <lineage>
        <taxon>Eukaryota</taxon>
        <taxon>Sar</taxon>
        <taxon>Stramenopiles</taxon>
        <taxon>Ochrophyta</taxon>
        <taxon>Bacillariophyta</taxon>
        <taxon>Coscinodiscophyceae</taxon>
        <taxon>Thalassiosirophycidae</taxon>
        <taxon>Thalassiosirales</taxon>
        <taxon>Thalassiosiraceae</taxon>
        <taxon>Thalassiosira</taxon>
    </lineage>
</organism>
<accession>K0SGU2</accession>
<dbReference type="Proteomes" id="UP000266841">
    <property type="component" value="Unassembled WGS sequence"/>
</dbReference>
<keyword evidence="3" id="KW-1185">Reference proteome</keyword>
<proteinExistence type="predicted"/>
<feature type="region of interest" description="Disordered" evidence="1">
    <location>
        <begin position="254"/>
        <end position="359"/>
    </location>
</feature>
<feature type="region of interest" description="Disordered" evidence="1">
    <location>
        <begin position="445"/>
        <end position="476"/>
    </location>
</feature>
<reference evidence="2 3" key="1">
    <citation type="journal article" date="2012" name="Genome Biol.">
        <title>Genome and low-iron response of an oceanic diatom adapted to chronic iron limitation.</title>
        <authorList>
            <person name="Lommer M."/>
            <person name="Specht M."/>
            <person name="Roy A.S."/>
            <person name="Kraemer L."/>
            <person name="Andreson R."/>
            <person name="Gutowska M.A."/>
            <person name="Wolf J."/>
            <person name="Bergner S.V."/>
            <person name="Schilhabel M.B."/>
            <person name="Klostermeier U.C."/>
            <person name="Beiko R.G."/>
            <person name="Rosenstiel P."/>
            <person name="Hippler M."/>
            <person name="Laroche J."/>
        </authorList>
    </citation>
    <scope>NUCLEOTIDE SEQUENCE [LARGE SCALE GENOMIC DNA]</scope>
    <source>
        <strain evidence="2 3">CCMP1005</strain>
    </source>
</reference>
<sequence>MNPSNYGDSRFPLWQLSGFRSGNLLSDSGRKERRGMPGRYSNMWNVRANDSCSSTSKFQPFPSTNDEENEISTSIHYGNDNIQSGFFGHRGPMYNEAPKDTAYPSYKDVLMSQRHAADRKPTTSAISRKDLSRNSAPGRSKRKRPRRKRRKKRSKTHLPMEIKAINRAVVAVSEKLVFEMDHYSQESMAEEWNWLGDLRQRAYESDDFQTNTGDRLLLLYAMEEVINDFEVNNDQAVFEQFGFVQSISTLINTAGTQEDQDKDESIDSVPRLASVPDQDSVGFAKGWTDRESKLTTGGTKTSAQQEATVRAVDSTPHLEVRPSSASLRDSGRTAPDQRPSSSFGQLPPIDEAPSDLPLPIDVSHPEPRITSALWNYLDQSKPHPLGLFGFRGLVYNEPPDLNVLPTPIKGFFGFRGLVYNEAPKISVLFKPTTDDFRFRRLTYGQSSTEGDSGRGANCNITHICRGTSEDGASSRRKYRRVAVNKLINNVEETAPSLRPDGGGRPTREARNDETRRGQQGIHRRSRETSTRLASRQVRTGQWRRSQQSRPNEGRPKSQRQSTIREWVSGGRRRRADDRVRGGHSGGGPSEAEIRARLDGQPNPRRRATCRSSTITEAEQLAEQTKKSEEAVKTAMEGWLQHGFGRIDKNKPDGTVRLSFENWNSLKVFTERNLSKVRRIETTRKEYGVDIMTGVETQANWDNVLTDRKFEDLFGMGEDTQSAAAHNRHWRESKTQYGGAAMTAIGRVSGFVDGRGTDSLGRWAWMYFRSGDTKARIITAYRPKEPSKVRRRGIDFEKGGTVWEQQWRYFKGKGYDDDDQNPLRHYDRDLSALLKDWRGAGDEIILCIDANAPFTRANGSIPISGIFVTPGIDITNVFVSGHNSLTQGDHRLWLVDIDMRSLLGCYTPTPKRTAGRLLKCKNEKLRDKYVSMLENFCKRHKMKQKLRAIEDRTTKLEEGSNNGDSWEAIDDDFNKWDEEHVRLQRAAENKLSKAKNDRIEYSPESNAWIRRMQVLRWIESWRKKGSRKSRTDKRRPTAAKGNPANLKRACRNNNLPPPDQMTDDELARELTICKKKLCELQIISPNMRRKHLERRLKHHLQHENKDKVHAIAKILAAEKAKRIWRNPRRVFKKRPSAPPSTVEAKDEEGNTVVYSDKAGVERAVGSHLIERFSTGRRKCPFEEEGLKGDFGFKASTPAMLEVLDGSYEPPEDADETAVEYLKEAQLIWDEHQTQIDVKFTTKDYTTWWRSGPENVASSKCGIHFGHYKAQASSKLLTSLQVRKLNLVYRRGVPLRRWLHGLTLLLAKKAGGSTIDKLRAICLFEADCNWSWKVIFAKKMMVNARDHDLLPPELFATSGTSATEGCVARIIWCDINRTLNRSFSVQNCDLGQCYDAINHVAASVALQSFGVPMKAADVMHTVLQEMKFWLRSAFGDSDVPFSGSDLDPTMGEGQGSGGAPPTWTSISTLMIRLLKKHGFHTPLKGSWSDVTLHILAILFVGDIDMLLAALS</sequence>
<comment type="caution">
    <text evidence="2">The sequence shown here is derived from an EMBL/GenBank/DDBJ whole genome shotgun (WGS) entry which is preliminary data.</text>
</comment>
<evidence type="ECO:0000313" key="2">
    <source>
        <dbReference type="EMBL" id="EJK65413.1"/>
    </source>
</evidence>
<feature type="compositionally biased region" description="Basic residues" evidence="1">
    <location>
        <begin position="139"/>
        <end position="156"/>
    </location>
</feature>
<feature type="compositionally biased region" description="Basic residues" evidence="1">
    <location>
        <begin position="1024"/>
        <end position="1036"/>
    </location>
</feature>
<feature type="non-terminal residue" evidence="2">
    <location>
        <position position="1509"/>
    </location>
</feature>